<feature type="compositionally biased region" description="Low complexity" evidence="4">
    <location>
        <begin position="79"/>
        <end position="89"/>
    </location>
</feature>
<dbReference type="AlphaFoldDB" id="A0A835GUY5"/>
<dbReference type="EMBL" id="JADFTS010000021">
    <property type="protein sequence ID" value="KAF9587241.1"/>
    <property type="molecule type" value="Genomic_DNA"/>
</dbReference>
<dbReference type="PANTHER" id="PTHR47941">
    <property type="entry name" value="PENTATRICOPEPTIDE REPEAT-CONTAINING PROTEIN 3, MITOCHONDRIAL"/>
    <property type="match status" value="1"/>
</dbReference>
<dbReference type="Pfam" id="PF12854">
    <property type="entry name" value="PPR_1"/>
    <property type="match status" value="1"/>
</dbReference>
<organism evidence="5 6">
    <name type="scientific">Coptis chinensis</name>
    <dbReference type="NCBI Taxonomy" id="261450"/>
    <lineage>
        <taxon>Eukaryota</taxon>
        <taxon>Viridiplantae</taxon>
        <taxon>Streptophyta</taxon>
        <taxon>Embryophyta</taxon>
        <taxon>Tracheophyta</taxon>
        <taxon>Spermatophyta</taxon>
        <taxon>Magnoliopsida</taxon>
        <taxon>Ranunculales</taxon>
        <taxon>Ranunculaceae</taxon>
        <taxon>Coptidoideae</taxon>
        <taxon>Coptis</taxon>
    </lineage>
</organism>
<reference evidence="5 6" key="1">
    <citation type="submission" date="2020-10" db="EMBL/GenBank/DDBJ databases">
        <title>The Coptis chinensis genome and diversification of protoberbering-type alkaloids.</title>
        <authorList>
            <person name="Wang B."/>
            <person name="Shu S."/>
            <person name="Song C."/>
            <person name="Liu Y."/>
        </authorList>
    </citation>
    <scope>NUCLEOTIDE SEQUENCE [LARGE SCALE GENOMIC DNA]</scope>
    <source>
        <strain evidence="5">HL-2020</strain>
        <tissue evidence="5">Leaf</tissue>
    </source>
</reference>
<dbReference type="InterPro" id="IPR011990">
    <property type="entry name" value="TPR-like_helical_dom_sf"/>
</dbReference>
<comment type="similarity">
    <text evidence="1">Belongs to the PPR family. P subfamily.</text>
</comment>
<keyword evidence="6" id="KW-1185">Reference proteome</keyword>
<dbReference type="OrthoDB" id="185373at2759"/>
<proteinExistence type="inferred from homology"/>
<feature type="region of interest" description="Disordered" evidence="4">
    <location>
        <begin position="36"/>
        <end position="118"/>
    </location>
</feature>
<evidence type="ECO:0000313" key="5">
    <source>
        <dbReference type="EMBL" id="KAF9587241.1"/>
    </source>
</evidence>
<comment type="caution">
    <text evidence="5">The sequence shown here is derived from an EMBL/GenBank/DDBJ whole genome shotgun (WGS) entry which is preliminary data.</text>
</comment>
<evidence type="ECO:0000313" key="6">
    <source>
        <dbReference type="Proteomes" id="UP000631114"/>
    </source>
</evidence>
<dbReference type="InterPro" id="IPR002885">
    <property type="entry name" value="PPR_rpt"/>
</dbReference>
<evidence type="ECO:0000256" key="1">
    <source>
        <dbReference type="ARBA" id="ARBA00007626"/>
    </source>
</evidence>
<dbReference type="NCBIfam" id="TIGR00756">
    <property type="entry name" value="PPR"/>
    <property type="match status" value="4"/>
</dbReference>
<feature type="repeat" description="PPR" evidence="3">
    <location>
        <begin position="239"/>
        <end position="273"/>
    </location>
</feature>
<accession>A0A835GUY5</accession>
<evidence type="ECO:0000256" key="2">
    <source>
        <dbReference type="ARBA" id="ARBA00022737"/>
    </source>
</evidence>
<name>A0A835GUY5_9MAGN</name>
<feature type="repeat" description="PPR" evidence="3">
    <location>
        <begin position="169"/>
        <end position="203"/>
    </location>
</feature>
<evidence type="ECO:0008006" key="7">
    <source>
        <dbReference type="Google" id="ProtNLM"/>
    </source>
</evidence>
<evidence type="ECO:0000256" key="3">
    <source>
        <dbReference type="PROSITE-ProRule" id="PRU00708"/>
    </source>
</evidence>
<feature type="repeat" description="PPR" evidence="3">
    <location>
        <begin position="204"/>
        <end position="238"/>
    </location>
</feature>
<dbReference type="Gene3D" id="1.25.40.10">
    <property type="entry name" value="Tetratricopeptide repeat domain"/>
    <property type="match status" value="1"/>
</dbReference>
<feature type="repeat" description="PPR" evidence="3">
    <location>
        <begin position="274"/>
        <end position="308"/>
    </location>
</feature>
<feature type="compositionally biased region" description="Basic and acidic residues" evidence="4">
    <location>
        <begin position="46"/>
        <end position="58"/>
    </location>
</feature>
<evidence type="ECO:0000256" key="4">
    <source>
        <dbReference type="SAM" id="MobiDB-lite"/>
    </source>
</evidence>
<keyword evidence="2" id="KW-0677">Repeat</keyword>
<protein>
    <recommendedName>
        <fullName evidence="7">Pentatricopeptide repeat-containing protein</fullName>
    </recommendedName>
</protein>
<dbReference type="Proteomes" id="UP000631114">
    <property type="component" value="Unassembled WGS sequence"/>
</dbReference>
<feature type="region of interest" description="Disordered" evidence="4">
    <location>
        <begin position="132"/>
        <end position="158"/>
    </location>
</feature>
<sequence length="341" mass="38011">MSLLARPNSSSRRLYSNLPRDFTTILRNYISRAGTETNQSSLPNVEGDRRIQRTRRDGAGSPPNPIPNRPLRGDRPPSRNDGNNNSNGIRNRRTEAQRNHPKLDLGSDDDTPLVHTNPAGESFLEKFKLGFEGKEKGPTTNNSGCEPEEASSPPQDSDEIFKKMKETGLIPNAVAMLDGLCKDGLVQDAMKLFGLMRDKGTIPEVVIYTAVVDGFSKAHKFDDAKRIFRKMQTNGIPPNAFSYTILIQGLCRGRNLEDAADFCVEMLEAGHLPNVSTFTTLIDGFCKDKGVQEAESTVRRLREKGFFVNDKSVREHLDKNGPFSPLLWEAIFGKKISQKLF</sequence>
<dbReference type="PROSITE" id="PS51375">
    <property type="entry name" value="PPR"/>
    <property type="match status" value="4"/>
</dbReference>
<gene>
    <name evidence="5" type="ORF">IFM89_039549</name>
</gene>
<dbReference type="Pfam" id="PF01535">
    <property type="entry name" value="PPR"/>
    <property type="match status" value="1"/>
</dbReference>
<dbReference type="Pfam" id="PF13041">
    <property type="entry name" value="PPR_2"/>
    <property type="match status" value="1"/>
</dbReference>
<feature type="compositionally biased region" description="Basic and acidic residues" evidence="4">
    <location>
        <begin position="92"/>
        <end position="105"/>
    </location>
</feature>